<dbReference type="InterPro" id="IPR026682">
    <property type="entry name" value="AKT1S1"/>
</dbReference>
<feature type="region of interest" description="Disordered" evidence="1">
    <location>
        <begin position="64"/>
        <end position="86"/>
    </location>
</feature>
<organism evidence="2 3">
    <name type="scientific">Tegillarca granosa</name>
    <name type="common">Malaysian cockle</name>
    <name type="synonym">Anadara granosa</name>
    <dbReference type="NCBI Taxonomy" id="220873"/>
    <lineage>
        <taxon>Eukaryota</taxon>
        <taxon>Metazoa</taxon>
        <taxon>Spiralia</taxon>
        <taxon>Lophotrochozoa</taxon>
        <taxon>Mollusca</taxon>
        <taxon>Bivalvia</taxon>
        <taxon>Autobranchia</taxon>
        <taxon>Pteriomorphia</taxon>
        <taxon>Arcoida</taxon>
        <taxon>Arcoidea</taxon>
        <taxon>Arcidae</taxon>
        <taxon>Tegillarca</taxon>
    </lineage>
</organism>
<reference evidence="2 3" key="1">
    <citation type="submission" date="2022-12" db="EMBL/GenBank/DDBJ databases">
        <title>Chromosome-level genome of Tegillarca granosa.</title>
        <authorList>
            <person name="Kim J."/>
        </authorList>
    </citation>
    <scope>NUCLEOTIDE SEQUENCE [LARGE SCALE GENOMIC DNA]</scope>
    <source>
        <strain evidence="2">Teg-2019</strain>
        <tissue evidence="2">Adductor muscle</tissue>
    </source>
</reference>
<feature type="region of interest" description="Disordered" evidence="1">
    <location>
        <begin position="103"/>
        <end position="138"/>
    </location>
</feature>
<accession>A0ABQ9E7H9</accession>
<dbReference type="Pfam" id="PF15798">
    <property type="entry name" value="PRAS"/>
    <property type="match status" value="1"/>
</dbReference>
<evidence type="ECO:0000256" key="1">
    <source>
        <dbReference type="SAM" id="MobiDB-lite"/>
    </source>
</evidence>
<dbReference type="PANTHER" id="PTHR21844">
    <property type="entry name" value="AKT1 SUBSTRATE 1 PROTEIN"/>
    <property type="match status" value="1"/>
</dbReference>
<feature type="compositionally biased region" description="Acidic residues" evidence="1">
    <location>
        <begin position="103"/>
        <end position="117"/>
    </location>
</feature>
<comment type="caution">
    <text evidence="2">The sequence shown here is derived from an EMBL/GenBank/DDBJ whole genome shotgun (WGS) entry which is preliminary data.</text>
</comment>
<dbReference type="Proteomes" id="UP001217089">
    <property type="component" value="Unassembled WGS sequence"/>
</dbReference>
<evidence type="ECO:0000313" key="3">
    <source>
        <dbReference type="Proteomes" id="UP001217089"/>
    </source>
</evidence>
<dbReference type="EMBL" id="JARBDR010000921">
    <property type="protein sequence ID" value="KAJ8299475.1"/>
    <property type="molecule type" value="Genomic_DNA"/>
</dbReference>
<dbReference type="PANTHER" id="PTHR21844:SF2">
    <property type="entry name" value="PROLINE-RICH AKT1 SUBSTRATE 1"/>
    <property type="match status" value="1"/>
</dbReference>
<evidence type="ECO:0008006" key="4">
    <source>
        <dbReference type="Google" id="ProtNLM"/>
    </source>
</evidence>
<protein>
    <recommendedName>
        <fullName evidence="4">Cyclin-dependent kinase inhibitor domain-containing protein</fullName>
    </recommendedName>
</protein>
<proteinExistence type="predicted"/>
<feature type="region of interest" description="Disordered" evidence="1">
    <location>
        <begin position="190"/>
        <end position="209"/>
    </location>
</feature>
<sequence length="209" mass="23689">MMRSDAAIIERLRQSSEYSQAFNIVLPSQNLELHDSMMPDCMKNNKGQHFNNFKLNLLLSAEEKKSSPPYHAPSGDRNTNGSDKRLKESKTKQGFFMLDELGEDNEPFFSSDEEEDHDSQSDTEPSAPRTVKKKPLMYSTSVPISVPKWNMDSRKHVEDSTDDEVGSLNDPGQIAASMQALAQSITNDDRCIFGDRPRPRLNTGDFQWK</sequence>
<name>A0ABQ9E7H9_TEGGR</name>
<gene>
    <name evidence="2" type="ORF">KUTeg_023535</name>
</gene>
<keyword evidence="3" id="KW-1185">Reference proteome</keyword>
<evidence type="ECO:0000313" key="2">
    <source>
        <dbReference type="EMBL" id="KAJ8299475.1"/>
    </source>
</evidence>